<sequence length="41" mass="4601">ILIMNGNARIWTETNNDDGSFNAYGPSGYTNSKLRLIEKPE</sequence>
<gene>
    <name evidence="1" type="ORF">S12H4_13289</name>
</gene>
<dbReference type="EMBL" id="BARW01006329">
    <property type="protein sequence ID" value="GAI87803.1"/>
    <property type="molecule type" value="Genomic_DNA"/>
</dbReference>
<organism evidence="1">
    <name type="scientific">marine sediment metagenome</name>
    <dbReference type="NCBI Taxonomy" id="412755"/>
    <lineage>
        <taxon>unclassified sequences</taxon>
        <taxon>metagenomes</taxon>
        <taxon>ecological metagenomes</taxon>
    </lineage>
</organism>
<comment type="caution">
    <text evidence="1">The sequence shown here is derived from an EMBL/GenBank/DDBJ whole genome shotgun (WGS) entry which is preliminary data.</text>
</comment>
<proteinExistence type="predicted"/>
<protein>
    <submittedName>
        <fullName evidence="1">Uncharacterized protein</fullName>
    </submittedName>
</protein>
<reference evidence="1" key="1">
    <citation type="journal article" date="2014" name="Front. Microbiol.">
        <title>High frequency of phylogenetically diverse reductive dehalogenase-homologous genes in deep subseafloor sedimentary metagenomes.</title>
        <authorList>
            <person name="Kawai M."/>
            <person name="Futagami T."/>
            <person name="Toyoda A."/>
            <person name="Takaki Y."/>
            <person name="Nishi S."/>
            <person name="Hori S."/>
            <person name="Arai W."/>
            <person name="Tsubouchi T."/>
            <person name="Morono Y."/>
            <person name="Uchiyama I."/>
            <person name="Ito T."/>
            <person name="Fujiyama A."/>
            <person name="Inagaki F."/>
            <person name="Takami H."/>
        </authorList>
    </citation>
    <scope>NUCLEOTIDE SEQUENCE</scope>
    <source>
        <strain evidence="1">Expedition CK06-06</strain>
    </source>
</reference>
<evidence type="ECO:0000313" key="1">
    <source>
        <dbReference type="EMBL" id="GAI87803.1"/>
    </source>
</evidence>
<feature type="non-terminal residue" evidence="1">
    <location>
        <position position="1"/>
    </location>
</feature>
<dbReference type="AlphaFoldDB" id="X1S4H2"/>
<name>X1S4H2_9ZZZZ</name>
<accession>X1S4H2</accession>